<keyword evidence="1" id="KW-0175">Coiled coil</keyword>
<dbReference type="Pfam" id="PF25917">
    <property type="entry name" value="BSH_RND"/>
    <property type="match status" value="1"/>
</dbReference>
<proteinExistence type="predicted"/>
<dbReference type="InterPro" id="IPR050739">
    <property type="entry name" value="MFP"/>
</dbReference>
<sequence length="361" mass="38395">MLKFLRSTATLVAVVIGLAGTALVLYAWRLPPFTSSVETTDNAYVRGQVTLISPQLNGYVAEVAVQDYQRVKAGQLLVRIDDRIYEQKLYQAKATLAAQKAALANSEQTQRSNEARIRSSEAQVNGAKAALKAAEASWERIEPLLSRGVTTQKEADQTRANLDQARAALSQAQAAVEVARQDLAATLVNRSSLEAAVQGAEAAVRLAEIDLQNTRIVAPQDGRLGEVGARIGQYVSAGTQLLAVVPEQIWVVANFKETQLPGMKVGQPVTLNVDALEHASLSGHIERFSPAAGSEFSVLKADNATGNFTKVAQRVPVRIAIDAGQDLAERLAPGMSVVVSVNTASKGTSNEVASTGAVRTE</sequence>
<dbReference type="InterPro" id="IPR058625">
    <property type="entry name" value="MdtA-like_BSH"/>
</dbReference>
<reference evidence="5 6" key="1">
    <citation type="submission" date="2020-07" db="EMBL/GenBank/DDBJ databases">
        <title>Draft genome and description of Microvirga mediterraneensis Marseille-Q2068 sp. nov.</title>
        <authorList>
            <person name="Boxberger M."/>
        </authorList>
    </citation>
    <scope>NUCLEOTIDE SEQUENCE [LARGE SCALE GENOMIC DNA]</scope>
    <source>
        <strain evidence="5 6">Marseille-Q2068</strain>
    </source>
</reference>
<evidence type="ECO:0000256" key="1">
    <source>
        <dbReference type="SAM" id="Coils"/>
    </source>
</evidence>
<dbReference type="Pfam" id="PF25876">
    <property type="entry name" value="HH_MFP_RND"/>
    <property type="match status" value="1"/>
</dbReference>
<feature type="domain" description="Multidrug resistance protein MdtA-like alpha-helical hairpin" evidence="2">
    <location>
        <begin position="119"/>
        <end position="185"/>
    </location>
</feature>
<protein>
    <submittedName>
        <fullName evidence="5">HlyD family secretion protein</fullName>
    </submittedName>
</protein>
<feature type="domain" description="Multidrug resistance protein MdtA-like barrel-sandwich hybrid" evidence="3">
    <location>
        <begin position="52"/>
        <end position="245"/>
    </location>
</feature>
<feature type="domain" description="p-hydroxybenzoic acid efflux pump subunit AaeA-like beta-barrel" evidence="4">
    <location>
        <begin position="250"/>
        <end position="341"/>
    </location>
</feature>
<organism evidence="5 6">
    <name type="scientific">Microvirga mediterraneensis</name>
    <dbReference type="NCBI Taxonomy" id="2754695"/>
    <lineage>
        <taxon>Bacteria</taxon>
        <taxon>Pseudomonadati</taxon>
        <taxon>Pseudomonadota</taxon>
        <taxon>Alphaproteobacteria</taxon>
        <taxon>Hyphomicrobiales</taxon>
        <taxon>Methylobacteriaceae</taxon>
        <taxon>Microvirga</taxon>
    </lineage>
</organism>
<evidence type="ECO:0000259" key="2">
    <source>
        <dbReference type="Pfam" id="PF25876"/>
    </source>
</evidence>
<dbReference type="Gene3D" id="2.40.50.100">
    <property type="match status" value="1"/>
</dbReference>
<accession>A0A838BTD9</accession>
<evidence type="ECO:0000259" key="4">
    <source>
        <dbReference type="Pfam" id="PF25963"/>
    </source>
</evidence>
<dbReference type="InterPro" id="IPR058634">
    <property type="entry name" value="AaeA-lik-b-barrel"/>
</dbReference>
<dbReference type="InterPro" id="IPR058624">
    <property type="entry name" value="MdtA-like_HH"/>
</dbReference>
<dbReference type="Proteomes" id="UP000572984">
    <property type="component" value="Unassembled WGS sequence"/>
</dbReference>
<evidence type="ECO:0000313" key="6">
    <source>
        <dbReference type="Proteomes" id="UP000572984"/>
    </source>
</evidence>
<dbReference type="Gene3D" id="2.40.30.170">
    <property type="match status" value="1"/>
</dbReference>
<dbReference type="AlphaFoldDB" id="A0A838BTD9"/>
<comment type="caution">
    <text evidence="5">The sequence shown here is derived from an EMBL/GenBank/DDBJ whole genome shotgun (WGS) entry which is preliminary data.</text>
</comment>
<gene>
    <name evidence="5" type="ORF">H0S73_23745</name>
</gene>
<feature type="coiled-coil region" evidence="1">
    <location>
        <begin position="117"/>
        <end position="182"/>
    </location>
</feature>
<dbReference type="PANTHER" id="PTHR30386:SF24">
    <property type="entry name" value="MULTIDRUG RESISTANCE EFFLUX PUMP"/>
    <property type="match status" value="1"/>
</dbReference>
<dbReference type="SUPFAM" id="SSF111369">
    <property type="entry name" value="HlyD-like secretion proteins"/>
    <property type="match status" value="3"/>
</dbReference>
<dbReference type="EMBL" id="JACDXJ010000002">
    <property type="protein sequence ID" value="MBA1159104.1"/>
    <property type="molecule type" value="Genomic_DNA"/>
</dbReference>
<dbReference type="Gene3D" id="1.10.287.470">
    <property type="entry name" value="Helix hairpin bin"/>
    <property type="match status" value="2"/>
</dbReference>
<dbReference type="PRINTS" id="PR01490">
    <property type="entry name" value="RTXTOXIND"/>
</dbReference>
<keyword evidence="6" id="KW-1185">Reference proteome</keyword>
<name>A0A838BTD9_9HYPH</name>
<dbReference type="RefSeq" id="WP_181054671.1">
    <property type="nucleotide sequence ID" value="NZ_JACDXJ010000002.1"/>
</dbReference>
<evidence type="ECO:0000259" key="3">
    <source>
        <dbReference type="Pfam" id="PF25917"/>
    </source>
</evidence>
<dbReference type="PANTHER" id="PTHR30386">
    <property type="entry name" value="MEMBRANE FUSION SUBUNIT OF EMRAB-TOLC MULTIDRUG EFFLUX PUMP"/>
    <property type="match status" value="1"/>
</dbReference>
<dbReference type="Pfam" id="PF25963">
    <property type="entry name" value="Beta-barrel_AAEA"/>
    <property type="match status" value="1"/>
</dbReference>
<evidence type="ECO:0000313" key="5">
    <source>
        <dbReference type="EMBL" id="MBA1159104.1"/>
    </source>
</evidence>